<comment type="similarity">
    <text evidence="11">Belongs to the TYW5 family.</text>
</comment>
<evidence type="ECO:0000256" key="11">
    <source>
        <dbReference type="ARBA" id="ARBA00060814"/>
    </source>
</evidence>
<evidence type="ECO:0000256" key="2">
    <source>
        <dbReference type="ARBA" id="ARBA00004797"/>
    </source>
</evidence>
<dbReference type="PANTHER" id="PTHR12461">
    <property type="entry name" value="HYPOXIA-INDUCIBLE FACTOR 1 ALPHA INHIBITOR-RELATED"/>
    <property type="match status" value="1"/>
</dbReference>
<evidence type="ECO:0000256" key="3">
    <source>
        <dbReference type="ARBA" id="ARBA00011738"/>
    </source>
</evidence>
<dbReference type="GO" id="GO:0046872">
    <property type="term" value="F:metal ion binding"/>
    <property type="evidence" value="ECO:0007669"/>
    <property type="project" value="UniProtKB-KW"/>
</dbReference>
<dbReference type="HOGENOM" id="CLU_016785_4_0_1"/>
<evidence type="ECO:0000256" key="13">
    <source>
        <dbReference type="ARBA" id="ARBA00069230"/>
    </source>
</evidence>
<feature type="domain" description="JmjC" evidence="15">
    <location>
        <begin position="115"/>
        <end position="269"/>
    </location>
</feature>
<keyword evidence="5" id="KW-0479">Metal-binding</keyword>
<comment type="subunit">
    <text evidence="3">Homodimer.</text>
</comment>
<evidence type="ECO:0000256" key="7">
    <source>
        <dbReference type="ARBA" id="ARBA00023002"/>
    </source>
</evidence>
<keyword evidence="8" id="KW-0408">Iron</keyword>
<dbReference type="SMART" id="SM00558">
    <property type="entry name" value="JmjC"/>
    <property type="match status" value="1"/>
</dbReference>
<dbReference type="InterPro" id="IPR003347">
    <property type="entry name" value="JmjC_dom"/>
</dbReference>
<keyword evidence="7" id="KW-0560">Oxidoreductase</keyword>
<dbReference type="OMA" id="LYDDRPV"/>
<dbReference type="GO" id="GO:0031591">
    <property type="term" value="P:wybutosine biosynthetic process"/>
    <property type="evidence" value="ECO:0007669"/>
    <property type="project" value="TreeGrafter"/>
</dbReference>
<evidence type="ECO:0000256" key="6">
    <source>
        <dbReference type="ARBA" id="ARBA00022964"/>
    </source>
</evidence>
<reference evidence="16" key="1">
    <citation type="submission" date="2025-08" db="UniProtKB">
        <authorList>
            <consortium name="Ensembl"/>
        </authorList>
    </citation>
    <scope>IDENTIFICATION</scope>
</reference>
<evidence type="ECO:0000256" key="10">
    <source>
        <dbReference type="ARBA" id="ARBA00054171"/>
    </source>
</evidence>
<comment type="function">
    <text evidence="10">tRNA hydroxylase that acts as a component of the wybutosine biosynthesis pathway. Wybutosine is a hyper modified guanosine with a tricyclic base found at the 3'-position adjacent to the anticodon of eukaryotic phenylalanine tRNA. Catalyzes the hydroxylation of 7-(a-amino-a-carboxypropyl)wyosine (yW-72) into undermodified hydroxywybutosine (OHyW*). OHyW* being further transformed into hydroxywybutosine (OHyW) by LCMT2/TYW4. OHyW is a derivative of wybutosine found in higher eukaryotes.</text>
</comment>
<organism evidence="16">
    <name type="scientific">Petromyzon marinus</name>
    <name type="common">Sea lamprey</name>
    <dbReference type="NCBI Taxonomy" id="7757"/>
    <lineage>
        <taxon>Eukaryota</taxon>
        <taxon>Metazoa</taxon>
        <taxon>Chordata</taxon>
        <taxon>Craniata</taxon>
        <taxon>Vertebrata</taxon>
        <taxon>Cyclostomata</taxon>
        <taxon>Hyperoartia</taxon>
        <taxon>Petromyzontiformes</taxon>
        <taxon>Petromyzontidae</taxon>
        <taxon>Petromyzon</taxon>
    </lineage>
</organism>
<keyword evidence="4" id="KW-0819">tRNA processing</keyword>
<evidence type="ECO:0000256" key="14">
    <source>
        <dbReference type="ARBA" id="ARBA00082992"/>
    </source>
</evidence>
<dbReference type="Ensembl" id="ENSPMAT00000008281.1">
    <property type="protein sequence ID" value="ENSPMAP00000008243.1"/>
    <property type="gene ID" value="ENSPMAG00000007491.1"/>
</dbReference>
<evidence type="ECO:0000259" key="15">
    <source>
        <dbReference type="PROSITE" id="PS51184"/>
    </source>
</evidence>
<evidence type="ECO:0000313" key="16">
    <source>
        <dbReference type="Ensembl" id="ENSPMAP00000008243.1"/>
    </source>
</evidence>
<dbReference type="GO" id="GO:0102524">
    <property type="term" value="F:tRNA(Phe) (7-(3-amino-3-carboxypropyl)wyosine37-C2)-hydroxylase activity"/>
    <property type="evidence" value="ECO:0007669"/>
    <property type="project" value="UniProtKB-EC"/>
</dbReference>
<evidence type="ECO:0000256" key="5">
    <source>
        <dbReference type="ARBA" id="ARBA00022723"/>
    </source>
</evidence>
<evidence type="ECO:0000256" key="9">
    <source>
        <dbReference type="ARBA" id="ARBA00052052"/>
    </source>
</evidence>
<dbReference type="STRING" id="7757.ENSPMAP00000008243"/>
<dbReference type="FunFam" id="2.60.120.650:FF:000022">
    <property type="entry name" value="tRNA wybutosine-synthesizing protein 5"/>
    <property type="match status" value="1"/>
</dbReference>
<dbReference type="GO" id="GO:0000049">
    <property type="term" value="F:tRNA binding"/>
    <property type="evidence" value="ECO:0007669"/>
    <property type="project" value="TreeGrafter"/>
</dbReference>
<sequence length="326" mass="37652">MAAGDRTQVRLHKGVTKEVFVNEIRPLRRPAVLRGVDLGPCLSRWDAEYLRAAGGTRPVRVHASPSPRMDFIHKNFAYKTLPFDEFIQRTAEEKHSKFFFCENEKYYLRALGNDPRKDVADIRKQFPELAKDVILPEFYEEEQFFSSVFRISSPGIQLWTHYDVMDNMLIQVVGRKRVVLFSPSDVPFLYLNAGDKSEVLDIDSPDLKTFPEFSKATWHECVLEAGDVLFIPALWFHNVTSLEFGVAVNVFWRHLPLDAYDRTDTYGNKDPVAAARAMQVLERALKSLAELPPDYQRFYGQRMILTVQKKIILRIHFNSVQAYGDT</sequence>
<dbReference type="Pfam" id="PF13621">
    <property type="entry name" value="Cupin_8"/>
    <property type="match status" value="1"/>
</dbReference>
<dbReference type="PROSITE" id="PS51184">
    <property type="entry name" value="JMJC"/>
    <property type="match status" value="1"/>
</dbReference>
<evidence type="ECO:0000256" key="8">
    <source>
        <dbReference type="ARBA" id="ARBA00023004"/>
    </source>
</evidence>
<dbReference type="PANTHER" id="PTHR12461:SF104">
    <property type="entry name" value="TRNA WYBUTOSINE-SYNTHESIZING PROTEIN 5"/>
    <property type="match status" value="1"/>
</dbReference>
<dbReference type="EC" id="1.14.11.42" evidence="12"/>
<keyword evidence="6" id="KW-0223">Dioxygenase</keyword>
<dbReference type="AlphaFoldDB" id="S4RSQ3"/>
<evidence type="ECO:0000256" key="12">
    <source>
        <dbReference type="ARBA" id="ARBA00066716"/>
    </source>
</evidence>
<dbReference type="GeneTree" id="ENSGT00940000158493"/>
<comment type="catalytic activity">
    <reaction evidence="9">
        <text>7-[(3S)-3-amino-3-carboxypropyl]wyosine(37) in tRNA(Phe) + 2-oxoglutarate + O2 = 7-(2-hydroxy-3-amino-3-carboxypropyl)wyosine(37) in tRNA(Phe) + succinate + CO2</text>
        <dbReference type="Rhea" id="RHEA:37899"/>
        <dbReference type="Rhea" id="RHEA-COMP:10379"/>
        <dbReference type="Rhea" id="RHEA-COMP:11848"/>
        <dbReference type="ChEBI" id="CHEBI:15379"/>
        <dbReference type="ChEBI" id="CHEBI:16526"/>
        <dbReference type="ChEBI" id="CHEBI:16810"/>
        <dbReference type="ChEBI" id="CHEBI:30031"/>
        <dbReference type="ChEBI" id="CHEBI:73543"/>
        <dbReference type="ChEBI" id="CHEBI:73603"/>
        <dbReference type="EC" id="1.14.11.42"/>
    </reaction>
    <physiologicalReaction direction="left-to-right" evidence="9">
        <dbReference type="Rhea" id="RHEA:37900"/>
    </physiologicalReaction>
</comment>
<comment type="cofactor">
    <cofactor evidence="1">
        <name>Fe(2+)</name>
        <dbReference type="ChEBI" id="CHEBI:29033"/>
    </cofactor>
</comment>
<dbReference type="Gene3D" id="2.60.120.650">
    <property type="entry name" value="Cupin"/>
    <property type="match status" value="1"/>
</dbReference>
<accession>S4RSQ3</accession>
<reference evidence="16" key="2">
    <citation type="submission" date="2025-09" db="UniProtKB">
        <authorList>
            <consortium name="Ensembl"/>
        </authorList>
    </citation>
    <scope>IDENTIFICATION</scope>
</reference>
<dbReference type="InterPro" id="IPR041667">
    <property type="entry name" value="Cupin_8"/>
</dbReference>
<comment type="pathway">
    <text evidence="2">tRNA modification; wybutosine-tRNA(Phe) biosynthesis.</text>
</comment>
<proteinExistence type="inferred from homology"/>
<protein>
    <recommendedName>
        <fullName evidence="13">tRNA wybutosine-synthesizing protein 5</fullName>
        <ecNumber evidence="12">1.14.11.42</ecNumber>
    </recommendedName>
    <alternativeName>
        <fullName evidence="14">tRNA(Phe) (7-(3-amino-3-carboxypropyl)wyosine(37)-C(2))-hydroxylase</fullName>
    </alternativeName>
</protein>
<evidence type="ECO:0000256" key="4">
    <source>
        <dbReference type="ARBA" id="ARBA00022694"/>
    </source>
</evidence>
<evidence type="ECO:0000256" key="1">
    <source>
        <dbReference type="ARBA" id="ARBA00001954"/>
    </source>
</evidence>
<dbReference type="Gene3D" id="6.10.140.1470">
    <property type="match status" value="1"/>
</dbReference>
<dbReference type="SUPFAM" id="SSF51197">
    <property type="entry name" value="Clavaminate synthase-like"/>
    <property type="match status" value="1"/>
</dbReference>
<name>S4RSQ3_PETMA</name>